<name>A0A4R5Q6W2_9PROT</name>
<dbReference type="Pfam" id="PF03401">
    <property type="entry name" value="TctC"/>
    <property type="match status" value="1"/>
</dbReference>
<feature type="region of interest" description="Disordered" evidence="2">
    <location>
        <begin position="1"/>
        <end position="27"/>
    </location>
</feature>
<dbReference type="CDD" id="cd07012">
    <property type="entry name" value="PBP2_Bug_TTT"/>
    <property type="match status" value="1"/>
</dbReference>
<dbReference type="PIRSF" id="PIRSF017082">
    <property type="entry name" value="YflP"/>
    <property type="match status" value="1"/>
</dbReference>
<dbReference type="InterPro" id="IPR005064">
    <property type="entry name" value="BUG"/>
</dbReference>
<organism evidence="3 4">
    <name type="scientific">Dankookia rubra</name>
    <dbReference type="NCBI Taxonomy" id="1442381"/>
    <lineage>
        <taxon>Bacteria</taxon>
        <taxon>Pseudomonadati</taxon>
        <taxon>Pseudomonadota</taxon>
        <taxon>Alphaproteobacteria</taxon>
        <taxon>Acetobacterales</taxon>
        <taxon>Roseomonadaceae</taxon>
        <taxon>Dankookia</taxon>
    </lineage>
</organism>
<dbReference type="EMBL" id="SMSJ01000107">
    <property type="protein sequence ID" value="TDH58612.1"/>
    <property type="molecule type" value="Genomic_DNA"/>
</dbReference>
<sequence length="362" mass="38222">MTGDPLGQAKAGVGQPSAGSPSPERWRVSGVRLSKRVKEDQAMTRCRFAWIALLLLVVMSCPSAAQERTVRILSGASAGGSSDFATRLLAEALSPILGVRVVVENRTGVNGIVAAQETARSIPDGSTTFVCPMSTMSITPQLVGANLPIDPGAELLPIANVALSSYGFVVAANGPYRSVQDVLAAARARPGQVSFASAGVGSAQHLQGELLKQKTGVDMVHVPYRGASPAIVDILGGRADFMITNMADVTRQVQDGALRLLAISDEEPFPLFPDVPPLSRLIPGFNVVGWFALCGQKAMAPELVDRLEAAVARAMTDPSLLRRMAEGGLTPRFEDRAAITRRLAADRALWLNVIHAVDLRAG</sequence>
<dbReference type="OrthoDB" id="7374763at2"/>
<dbReference type="PANTHER" id="PTHR42928">
    <property type="entry name" value="TRICARBOXYLATE-BINDING PROTEIN"/>
    <property type="match status" value="1"/>
</dbReference>
<dbReference type="Gene3D" id="3.40.190.10">
    <property type="entry name" value="Periplasmic binding protein-like II"/>
    <property type="match status" value="1"/>
</dbReference>
<dbReference type="PANTHER" id="PTHR42928:SF5">
    <property type="entry name" value="BLR1237 PROTEIN"/>
    <property type="match status" value="1"/>
</dbReference>
<comment type="caution">
    <text evidence="3">The sequence shown here is derived from an EMBL/GenBank/DDBJ whole genome shotgun (WGS) entry which is preliminary data.</text>
</comment>
<proteinExistence type="inferred from homology"/>
<evidence type="ECO:0000313" key="3">
    <source>
        <dbReference type="EMBL" id="TDH58612.1"/>
    </source>
</evidence>
<evidence type="ECO:0000313" key="4">
    <source>
        <dbReference type="Proteomes" id="UP000295096"/>
    </source>
</evidence>
<dbReference type="SUPFAM" id="SSF53850">
    <property type="entry name" value="Periplasmic binding protein-like II"/>
    <property type="match status" value="1"/>
</dbReference>
<gene>
    <name evidence="3" type="ORF">E2C06_31635</name>
</gene>
<evidence type="ECO:0000256" key="2">
    <source>
        <dbReference type="SAM" id="MobiDB-lite"/>
    </source>
</evidence>
<evidence type="ECO:0000256" key="1">
    <source>
        <dbReference type="ARBA" id="ARBA00006987"/>
    </source>
</evidence>
<dbReference type="InterPro" id="IPR042100">
    <property type="entry name" value="Bug_dom1"/>
</dbReference>
<dbReference type="AlphaFoldDB" id="A0A4R5Q6W2"/>
<dbReference type="Proteomes" id="UP000295096">
    <property type="component" value="Unassembled WGS sequence"/>
</dbReference>
<dbReference type="Gene3D" id="3.40.190.150">
    <property type="entry name" value="Bordetella uptake gene, domain 1"/>
    <property type="match status" value="1"/>
</dbReference>
<comment type="similarity">
    <text evidence="1">Belongs to the UPF0065 (bug) family.</text>
</comment>
<accession>A0A4R5Q6W2</accession>
<reference evidence="3 4" key="1">
    <citation type="journal article" date="2016" name="J. Microbiol.">
        <title>Dankookia rubra gen. nov., sp. nov., an alphaproteobacterium isolated from sediment of a shallow stream.</title>
        <authorList>
            <person name="Kim W.H."/>
            <person name="Kim D.H."/>
            <person name="Kang K."/>
            <person name="Ahn T.Y."/>
        </authorList>
    </citation>
    <scope>NUCLEOTIDE SEQUENCE [LARGE SCALE GENOMIC DNA]</scope>
    <source>
        <strain evidence="3 4">JCM30602</strain>
    </source>
</reference>
<protein>
    <submittedName>
        <fullName evidence="3">Tripartite tricarboxylate transporter substrate binding protein</fullName>
    </submittedName>
</protein>
<keyword evidence="4" id="KW-1185">Reference proteome</keyword>